<organism evidence="1 2">
    <name type="scientific">Sphingobacterium nematocida</name>
    <dbReference type="NCBI Taxonomy" id="1513896"/>
    <lineage>
        <taxon>Bacteria</taxon>
        <taxon>Pseudomonadati</taxon>
        <taxon>Bacteroidota</taxon>
        <taxon>Sphingobacteriia</taxon>
        <taxon>Sphingobacteriales</taxon>
        <taxon>Sphingobacteriaceae</taxon>
        <taxon>Sphingobacterium</taxon>
    </lineage>
</organism>
<dbReference type="Proteomes" id="UP000190150">
    <property type="component" value="Unassembled WGS sequence"/>
</dbReference>
<reference evidence="2" key="1">
    <citation type="submission" date="2017-02" db="EMBL/GenBank/DDBJ databases">
        <authorList>
            <person name="Varghese N."/>
            <person name="Submissions S."/>
        </authorList>
    </citation>
    <scope>NUCLEOTIDE SEQUENCE [LARGE SCALE GENOMIC DNA]</scope>
    <source>
        <strain evidence="2">DSM 24091</strain>
    </source>
</reference>
<dbReference type="AlphaFoldDB" id="A0A1T5EJV0"/>
<proteinExistence type="predicted"/>
<evidence type="ECO:0000313" key="2">
    <source>
        <dbReference type="Proteomes" id="UP000190150"/>
    </source>
</evidence>
<name>A0A1T5EJV0_9SPHI</name>
<dbReference type="STRING" id="1513896.SAMN05660841_02631"/>
<keyword evidence="2" id="KW-1185">Reference proteome</keyword>
<gene>
    <name evidence="1" type="ORF">SAMN05660841_02631</name>
</gene>
<accession>A0A1T5EJV0</accession>
<sequence>MDIVQHIHRHTEDLQTGFVKLSAEQQKFLKLLALEFYFQLPEALAVIEAYMHTPIDKDKLLDDIRNGTTCWYKEIMVKRTEELDEYADDYEELEQIPIYILNAFDHAIDDNNTTEGVVQLFLDMINTLDYYENFSEEPEYWNQLLEKEVVFQREMLAALASGGRIDPLIYQKRYADVEFDTLV</sequence>
<evidence type="ECO:0000313" key="1">
    <source>
        <dbReference type="EMBL" id="SKB84159.1"/>
    </source>
</evidence>
<dbReference type="EMBL" id="FUZF01000011">
    <property type="protein sequence ID" value="SKB84159.1"/>
    <property type="molecule type" value="Genomic_DNA"/>
</dbReference>
<protein>
    <submittedName>
        <fullName evidence="1">Uncharacterized protein</fullName>
    </submittedName>
</protein>